<dbReference type="PROSITE" id="PS50059">
    <property type="entry name" value="FKBP_PPIASE"/>
    <property type="match status" value="1"/>
</dbReference>
<protein>
    <recommendedName>
        <fullName evidence="2 5">peptidylprolyl isomerase</fullName>
        <ecNumber evidence="2 5">5.2.1.8</ecNumber>
    </recommendedName>
</protein>
<evidence type="ECO:0000313" key="7">
    <source>
        <dbReference type="EMBL" id="CBJ32617.1"/>
    </source>
</evidence>
<dbReference type="eggNOG" id="KOG0544">
    <property type="taxonomic scope" value="Eukaryota"/>
</dbReference>
<evidence type="ECO:0000256" key="3">
    <source>
        <dbReference type="ARBA" id="ARBA00023110"/>
    </source>
</evidence>
<evidence type="ECO:0000313" key="8">
    <source>
        <dbReference type="Proteomes" id="UP000002630"/>
    </source>
</evidence>
<dbReference type="GO" id="GO:0005737">
    <property type="term" value="C:cytoplasm"/>
    <property type="evidence" value="ECO:0007669"/>
    <property type="project" value="TreeGrafter"/>
</dbReference>
<dbReference type="OrthoDB" id="1902587at2759"/>
<dbReference type="Proteomes" id="UP000002630">
    <property type="component" value="Linkage Group LG16"/>
</dbReference>
<feature type="domain" description="PPIase FKBP-type" evidence="6">
    <location>
        <begin position="33"/>
        <end position="122"/>
    </location>
</feature>
<evidence type="ECO:0000256" key="4">
    <source>
        <dbReference type="ARBA" id="ARBA00023235"/>
    </source>
</evidence>
<evidence type="ECO:0000256" key="5">
    <source>
        <dbReference type="PROSITE-ProRule" id="PRU00277"/>
    </source>
</evidence>
<evidence type="ECO:0000256" key="2">
    <source>
        <dbReference type="ARBA" id="ARBA00013194"/>
    </source>
</evidence>
<dbReference type="PANTHER" id="PTHR10516">
    <property type="entry name" value="PEPTIDYL-PROLYL CIS-TRANS ISOMERASE"/>
    <property type="match status" value="1"/>
</dbReference>
<dbReference type="InterPro" id="IPR050689">
    <property type="entry name" value="FKBP-type_PPIase"/>
</dbReference>
<evidence type="ECO:0000256" key="1">
    <source>
        <dbReference type="ARBA" id="ARBA00000971"/>
    </source>
</evidence>
<dbReference type="AlphaFoldDB" id="D7FZ00"/>
<dbReference type="EMBL" id="FN648543">
    <property type="protein sequence ID" value="CBJ32617.1"/>
    <property type="molecule type" value="Genomic_DNA"/>
</dbReference>
<reference evidence="7 8" key="1">
    <citation type="journal article" date="2010" name="Nature">
        <title>The Ectocarpus genome and the independent evolution of multicellularity in brown algae.</title>
        <authorList>
            <person name="Cock J.M."/>
            <person name="Sterck L."/>
            <person name="Rouze P."/>
            <person name="Scornet D."/>
            <person name="Allen A.E."/>
            <person name="Amoutzias G."/>
            <person name="Anthouard V."/>
            <person name="Artiguenave F."/>
            <person name="Aury J.M."/>
            <person name="Badger J.H."/>
            <person name="Beszteri B."/>
            <person name="Billiau K."/>
            <person name="Bonnet E."/>
            <person name="Bothwell J.H."/>
            <person name="Bowler C."/>
            <person name="Boyen C."/>
            <person name="Brownlee C."/>
            <person name="Carrano C.J."/>
            <person name="Charrier B."/>
            <person name="Cho G.Y."/>
            <person name="Coelho S.M."/>
            <person name="Collen J."/>
            <person name="Corre E."/>
            <person name="Da Silva C."/>
            <person name="Delage L."/>
            <person name="Delaroque N."/>
            <person name="Dittami S.M."/>
            <person name="Doulbeau S."/>
            <person name="Elias M."/>
            <person name="Farnham G."/>
            <person name="Gachon C.M."/>
            <person name="Gschloessl B."/>
            <person name="Heesch S."/>
            <person name="Jabbari K."/>
            <person name="Jubin C."/>
            <person name="Kawai H."/>
            <person name="Kimura K."/>
            <person name="Kloareg B."/>
            <person name="Kupper F.C."/>
            <person name="Lang D."/>
            <person name="Le Bail A."/>
            <person name="Leblanc C."/>
            <person name="Lerouge P."/>
            <person name="Lohr M."/>
            <person name="Lopez P.J."/>
            <person name="Martens C."/>
            <person name="Maumus F."/>
            <person name="Michel G."/>
            <person name="Miranda-Saavedra D."/>
            <person name="Morales J."/>
            <person name="Moreau H."/>
            <person name="Motomura T."/>
            <person name="Nagasato C."/>
            <person name="Napoli C.A."/>
            <person name="Nelson D.R."/>
            <person name="Nyvall-Collen P."/>
            <person name="Peters A.F."/>
            <person name="Pommier C."/>
            <person name="Potin P."/>
            <person name="Poulain J."/>
            <person name="Quesneville H."/>
            <person name="Read B."/>
            <person name="Rensing S.A."/>
            <person name="Ritter A."/>
            <person name="Rousvoal S."/>
            <person name="Samanta M."/>
            <person name="Samson G."/>
            <person name="Schroeder D.C."/>
            <person name="Segurens B."/>
            <person name="Strittmatter M."/>
            <person name="Tonon T."/>
            <person name="Tregear J.W."/>
            <person name="Valentin K."/>
            <person name="von Dassow P."/>
            <person name="Yamagishi T."/>
            <person name="Van de Peer Y."/>
            <person name="Wincker P."/>
        </authorList>
    </citation>
    <scope>NUCLEOTIDE SEQUENCE [LARGE SCALE GENOMIC DNA]</scope>
    <source>
        <strain evidence="8">Ec32 / CCAP1310/4</strain>
    </source>
</reference>
<dbReference type="PANTHER" id="PTHR10516:SF443">
    <property type="entry name" value="FK506-BINDING PROTEIN 59-RELATED"/>
    <property type="match status" value="1"/>
</dbReference>
<dbReference type="FunFam" id="3.10.50.40:FF:000006">
    <property type="entry name" value="Peptidyl-prolyl cis-trans isomerase"/>
    <property type="match status" value="1"/>
</dbReference>
<keyword evidence="8" id="KW-1185">Reference proteome</keyword>
<accession>D7FZ00</accession>
<dbReference type="InterPro" id="IPR046357">
    <property type="entry name" value="PPIase_dom_sf"/>
</dbReference>
<gene>
    <name evidence="7" type="ORF">Esi_0350_0017</name>
</gene>
<dbReference type="OMA" id="DINTPHY"/>
<name>D7FZ00_ECTSI</name>
<sequence length="124" mass="13417">MADEGQGEDDSNSSGCSYVTLTPGDATHFPGKGYTVSVHYVGKLETDHSVFDSSHARHAPLQCKIGLGQLIRGWEEVLPKMSVHQKIRLTVPPDYGYGMNGYPPIVPANATLIYELELLGFAAP</sequence>
<proteinExistence type="predicted"/>
<dbReference type="EMBL" id="FN649741">
    <property type="protein sequence ID" value="CBJ32617.1"/>
    <property type="molecule type" value="Genomic_DNA"/>
</dbReference>
<dbReference type="Gene3D" id="3.10.50.40">
    <property type="match status" value="1"/>
</dbReference>
<dbReference type="GO" id="GO:0003755">
    <property type="term" value="F:peptidyl-prolyl cis-trans isomerase activity"/>
    <property type="evidence" value="ECO:0007669"/>
    <property type="project" value="UniProtKB-KW"/>
</dbReference>
<dbReference type="InterPro" id="IPR001179">
    <property type="entry name" value="PPIase_FKBP_dom"/>
</dbReference>
<organism evidence="7 8">
    <name type="scientific">Ectocarpus siliculosus</name>
    <name type="common">Brown alga</name>
    <name type="synonym">Conferva siliculosa</name>
    <dbReference type="NCBI Taxonomy" id="2880"/>
    <lineage>
        <taxon>Eukaryota</taxon>
        <taxon>Sar</taxon>
        <taxon>Stramenopiles</taxon>
        <taxon>Ochrophyta</taxon>
        <taxon>PX clade</taxon>
        <taxon>Phaeophyceae</taxon>
        <taxon>Ectocarpales</taxon>
        <taxon>Ectocarpaceae</taxon>
        <taxon>Ectocarpus</taxon>
    </lineage>
</organism>
<dbReference type="InParanoid" id="D7FZ00"/>
<dbReference type="STRING" id="2880.D7FZ00"/>
<evidence type="ECO:0000259" key="6">
    <source>
        <dbReference type="PROSITE" id="PS50059"/>
    </source>
</evidence>
<dbReference type="SUPFAM" id="SSF54534">
    <property type="entry name" value="FKBP-like"/>
    <property type="match status" value="1"/>
</dbReference>
<keyword evidence="4 5" id="KW-0413">Isomerase</keyword>
<keyword evidence="3 5" id="KW-0697">Rotamase</keyword>
<comment type="catalytic activity">
    <reaction evidence="1 5">
        <text>[protein]-peptidylproline (omega=180) = [protein]-peptidylproline (omega=0)</text>
        <dbReference type="Rhea" id="RHEA:16237"/>
        <dbReference type="Rhea" id="RHEA-COMP:10747"/>
        <dbReference type="Rhea" id="RHEA-COMP:10748"/>
        <dbReference type="ChEBI" id="CHEBI:83833"/>
        <dbReference type="ChEBI" id="CHEBI:83834"/>
        <dbReference type="EC" id="5.2.1.8"/>
    </reaction>
</comment>
<dbReference type="Pfam" id="PF00254">
    <property type="entry name" value="FKBP_C"/>
    <property type="match status" value="1"/>
</dbReference>
<dbReference type="EC" id="5.2.1.8" evidence="2 5"/>